<comment type="caution">
    <text evidence="2">The sequence shown here is derived from an EMBL/GenBank/DDBJ whole genome shotgun (WGS) entry which is preliminary data.</text>
</comment>
<dbReference type="PANTHER" id="PTHR10953">
    <property type="entry name" value="UBIQUITIN-ACTIVATING ENZYME E1"/>
    <property type="match status" value="1"/>
</dbReference>
<dbReference type="EMBL" id="BARS01029706">
    <property type="protein sequence ID" value="GAG07599.1"/>
    <property type="molecule type" value="Genomic_DNA"/>
</dbReference>
<accession>X0UP63</accession>
<dbReference type="SUPFAM" id="SSF69572">
    <property type="entry name" value="Activating enzymes of the ubiquitin-like proteins"/>
    <property type="match status" value="1"/>
</dbReference>
<dbReference type="PANTHER" id="PTHR10953:SF102">
    <property type="entry name" value="ADENYLYLTRANSFERASE AND SULFURTRANSFERASE MOCS3"/>
    <property type="match status" value="1"/>
</dbReference>
<protein>
    <recommendedName>
        <fullName evidence="1">THIF-type NAD/FAD binding fold domain-containing protein</fullName>
    </recommendedName>
</protein>
<dbReference type="GO" id="GO:0005737">
    <property type="term" value="C:cytoplasm"/>
    <property type="evidence" value="ECO:0007669"/>
    <property type="project" value="TreeGrafter"/>
</dbReference>
<feature type="non-terminal residue" evidence="2">
    <location>
        <position position="64"/>
    </location>
</feature>
<dbReference type="GO" id="GO:0016779">
    <property type="term" value="F:nucleotidyltransferase activity"/>
    <property type="evidence" value="ECO:0007669"/>
    <property type="project" value="TreeGrafter"/>
</dbReference>
<dbReference type="InterPro" id="IPR035985">
    <property type="entry name" value="Ubiquitin-activating_enz"/>
</dbReference>
<dbReference type="GO" id="GO:0004792">
    <property type="term" value="F:thiosulfate-cyanide sulfurtransferase activity"/>
    <property type="evidence" value="ECO:0007669"/>
    <property type="project" value="TreeGrafter"/>
</dbReference>
<reference evidence="2" key="1">
    <citation type="journal article" date="2014" name="Front. Microbiol.">
        <title>High frequency of phylogenetically diverse reductive dehalogenase-homologous genes in deep subseafloor sedimentary metagenomes.</title>
        <authorList>
            <person name="Kawai M."/>
            <person name="Futagami T."/>
            <person name="Toyoda A."/>
            <person name="Takaki Y."/>
            <person name="Nishi S."/>
            <person name="Hori S."/>
            <person name="Arai W."/>
            <person name="Tsubouchi T."/>
            <person name="Morono Y."/>
            <person name="Uchiyama I."/>
            <person name="Ito T."/>
            <person name="Fujiyama A."/>
            <person name="Inagaki F."/>
            <person name="Takami H."/>
        </authorList>
    </citation>
    <scope>NUCLEOTIDE SEQUENCE</scope>
    <source>
        <strain evidence="2">Expedition CK06-06</strain>
    </source>
</reference>
<dbReference type="InterPro" id="IPR000594">
    <property type="entry name" value="ThiF_NAD_FAD-bd"/>
</dbReference>
<dbReference type="GO" id="GO:0008641">
    <property type="term" value="F:ubiquitin-like modifier activating enzyme activity"/>
    <property type="evidence" value="ECO:0007669"/>
    <property type="project" value="InterPro"/>
</dbReference>
<proteinExistence type="predicted"/>
<dbReference type="Gene3D" id="3.40.50.720">
    <property type="entry name" value="NAD(P)-binding Rossmann-like Domain"/>
    <property type="match status" value="1"/>
</dbReference>
<dbReference type="AlphaFoldDB" id="X0UP63"/>
<evidence type="ECO:0000259" key="1">
    <source>
        <dbReference type="Pfam" id="PF00899"/>
    </source>
</evidence>
<evidence type="ECO:0000313" key="2">
    <source>
        <dbReference type="EMBL" id="GAG07599.1"/>
    </source>
</evidence>
<dbReference type="Pfam" id="PF00899">
    <property type="entry name" value="ThiF"/>
    <property type="match status" value="1"/>
</dbReference>
<sequence>MLTTDELERYDRQIMIRGFGEEGQEKLKRAKVVIAGGGGLGSPVSIYLAAAGVGVIRIVDNDKV</sequence>
<feature type="domain" description="THIF-type NAD/FAD binding fold" evidence="1">
    <location>
        <begin position="10"/>
        <end position="64"/>
    </location>
</feature>
<organism evidence="2">
    <name type="scientific">marine sediment metagenome</name>
    <dbReference type="NCBI Taxonomy" id="412755"/>
    <lineage>
        <taxon>unclassified sequences</taxon>
        <taxon>metagenomes</taxon>
        <taxon>ecological metagenomes</taxon>
    </lineage>
</organism>
<dbReference type="InterPro" id="IPR045886">
    <property type="entry name" value="ThiF/MoeB/HesA"/>
</dbReference>
<name>X0UP63_9ZZZZ</name>
<gene>
    <name evidence="2" type="ORF">S01H1_46395</name>
</gene>